<evidence type="ECO:0000313" key="3">
    <source>
        <dbReference type="Proteomes" id="UP001551329"/>
    </source>
</evidence>
<evidence type="ECO:0000313" key="2">
    <source>
        <dbReference type="EMBL" id="MEU7072151.1"/>
    </source>
</evidence>
<accession>A0ABV3CBJ5</accession>
<sequence>MAWPSSYTIWGSLLSKIQADIAKLAKEVAKYEPVIMCAEARRPPRRPGRPADPPSR</sequence>
<dbReference type="Proteomes" id="UP001551329">
    <property type="component" value="Unassembled WGS sequence"/>
</dbReference>
<keyword evidence="3" id="KW-1185">Reference proteome</keyword>
<keyword evidence="1" id="KW-0378">Hydrolase</keyword>
<comment type="caution">
    <text evidence="2">The sequence shown here is derived from an EMBL/GenBank/DDBJ whole genome shotgun (WGS) entry which is preliminary data.</text>
</comment>
<evidence type="ECO:0000256" key="1">
    <source>
        <dbReference type="ARBA" id="ARBA00022801"/>
    </source>
</evidence>
<organism evidence="2 3">
    <name type="scientific">Streptomyces narbonensis</name>
    <dbReference type="NCBI Taxonomy" id="67333"/>
    <lineage>
        <taxon>Bacteria</taxon>
        <taxon>Bacillati</taxon>
        <taxon>Actinomycetota</taxon>
        <taxon>Actinomycetes</taxon>
        <taxon>Kitasatosporales</taxon>
        <taxon>Streptomycetaceae</taxon>
        <taxon>Streptomyces</taxon>
    </lineage>
</organism>
<dbReference type="Pfam" id="PF04371">
    <property type="entry name" value="PAD_porph"/>
    <property type="match status" value="1"/>
</dbReference>
<gene>
    <name evidence="2" type="ORF">AB0A88_18685</name>
</gene>
<reference evidence="2 3" key="1">
    <citation type="submission" date="2024-06" db="EMBL/GenBank/DDBJ databases">
        <title>The Natural Products Discovery Center: Release of the First 8490 Sequenced Strains for Exploring Actinobacteria Biosynthetic Diversity.</title>
        <authorList>
            <person name="Kalkreuter E."/>
            <person name="Kautsar S.A."/>
            <person name="Yang D."/>
            <person name="Bader C.D."/>
            <person name="Teijaro C.N."/>
            <person name="Fluegel L."/>
            <person name="Davis C.M."/>
            <person name="Simpson J.R."/>
            <person name="Lauterbach L."/>
            <person name="Steele A.D."/>
            <person name="Gui C."/>
            <person name="Meng S."/>
            <person name="Li G."/>
            <person name="Viehrig K."/>
            <person name="Ye F."/>
            <person name="Su P."/>
            <person name="Kiefer A.F."/>
            <person name="Nichols A."/>
            <person name="Cepeda A.J."/>
            <person name="Yan W."/>
            <person name="Fan B."/>
            <person name="Jiang Y."/>
            <person name="Adhikari A."/>
            <person name="Zheng C.-J."/>
            <person name="Schuster L."/>
            <person name="Cowan T.M."/>
            <person name="Smanski M.J."/>
            <person name="Chevrette M.G."/>
            <person name="De Carvalho L.P.S."/>
            <person name="Shen B."/>
        </authorList>
    </citation>
    <scope>NUCLEOTIDE SEQUENCE [LARGE SCALE GENOMIC DNA]</scope>
    <source>
        <strain evidence="2 3">NPDC045974</strain>
    </source>
</reference>
<dbReference type="EMBL" id="JBEZAE010000011">
    <property type="protein sequence ID" value="MEU7072151.1"/>
    <property type="molecule type" value="Genomic_DNA"/>
</dbReference>
<name>A0ABV3CBJ5_9ACTN</name>
<dbReference type="RefSeq" id="WP_358473301.1">
    <property type="nucleotide sequence ID" value="NZ_JBEZAE010000011.1"/>
</dbReference>
<dbReference type="InterPro" id="IPR007466">
    <property type="entry name" value="Peptidyl-Arg-deiminase_porph"/>
</dbReference>
<dbReference type="SUPFAM" id="SSF55909">
    <property type="entry name" value="Pentein"/>
    <property type="match status" value="1"/>
</dbReference>
<protein>
    <submittedName>
        <fullName evidence="2">Agmatine deiminase family protein</fullName>
    </submittedName>
</protein>
<proteinExistence type="predicted"/>
<dbReference type="Gene3D" id="3.75.10.10">
    <property type="entry name" value="L-arginine/glycine Amidinotransferase, Chain A"/>
    <property type="match status" value="1"/>
</dbReference>